<dbReference type="STRING" id="597362.K5WW99"/>
<dbReference type="EMBL" id="JH971426">
    <property type="protein sequence ID" value="EKM74847.1"/>
    <property type="molecule type" value="Genomic_DNA"/>
</dbReference>
<feature type="region of interest" description="Disordered" evidence="3">
    <location>
        <begin position="849"/>
        <end position="886"/>
    </location>
</feature>
<dbReference type="CDD" id="cd04369">
    <property type="entry name" value="Bromodomain"/>
    <property type="match status" value="1"/>
</dbReference>
<accession>K5WW99</accession>
<evidence type="ECO:0000256" key="3">
    <source>
        <dbReference type="SAM" id="MobiDB-lite"/>
    </source>
</evidence>
<dbReference type="HOGENOM" id="CLU_017445_0_0_1"/>
<dbReference type="GO" id="GO:0006357">
    <property type="term" value="P:regulation of transcription by RNA polymerase II"/>
    <property type="evidence" value="ECO:0007669"/>
    <property type="project" value="TreeGrafter"/>
</dbReference>
<feature type="domain" description="Bromo" evidence="4">
    <location>
        <begin position="114"/>
        <end position="184"/>
    </location>
</feature>
<feature type="region of interest" description="Disordered" evidence="3">
    <location>
        <begin position="16"/>
        <end position="50"/>
    </location>
</feature>
<evidence type="ECO:0000256" key="1">
    <source>
        <dbReference type="ARBA" id="ARBA00023117"/>
    </source>
</evidence>
<dbReference type="InterPro" id="IPR036427">
    <property type="entry name" value="Bromodomain-like_sf"/>
</dbReference>
<dbReference type="GO" id="GO:0006325">
    <property type="term" value="P:chromatin organization"/>
    <property type="evidence" value="ECO:0007669"/>
    <property type="project" value="UniProtKB-ARBA"/>
</dbReference>
<feature type="compositionally biased region" description="Polar residues" evidence="3">
    <location>
        <begin position="380"/>
        <end position="398"/>
    </location>
</feature>
<dbReference type="GeneID" id="18827773"/>
<dbReference type="KEGG" id="abp:AGABI1DRAFT132819"/>
<dbReference type="InParanoid" id="K5WW99"/>
<evidence type="ECO:0000256" key="2">
    <source>
        <dbReference type="PROSITE-ProRule" id="PRU00035"/>
    </source>
</evidence>
<proteinExistence type="predicted"/>
<evidence type="ECO:0000313" key="5">
    <source>
        <dbReference type="EMBL" id="EKM74847.1"/>
    </source>
</evidence>
<organism evidence="5 6">
    <name type="scientific">Agaricus bisporus var. burnettii (strain JB137-S8 / ATCC MYA-4627 / FGSC 10392)</name>
    <name type="common">White button mushroom</name>
    <dbReference type="NCBI Taxonomy" id="597362"/>
    <lineage>
        <taxon>Eukaryota</taxon>
        <taxon>Fungi</taxon>
        <taxon>Dikarya</taxon>
        <taxon>Basidiomycota</taxon>
        <taxon>Agaricomycotina</taxon>
        <taxon>Agaricomycetes</taxon>
        <taxon>Agaricomycetidae</taxon>
        <taxon>Agaricales</taxon>
        <taxon>Agaricineae</taxon>
        <taxon>Agaricaceae</taxon>
        <taxon>Agaricus</taxon>
    </lineage>
</organism>
<sequence length="886" mass="97354">MITWFQRCKELAKQLCGQKEPEPQSAMDAALSPPSSSHSPLSSSRPTTTRSGLTLVLPSLKNLKAAKADKKTTEAAHIPQSPAIDVEGQEKKAPRPVKLKPLKEVLVKLIQQIKKKDDYAFFLEPVKVNLVPGYLDVIKCPMDFATMSNKVNRGKYRSLEEFANDLKLVTTNAKTFNPPGTIYYTEAERIEAWALDHIAKASPTVIQYETDWNIDIEKDDDTAVNIDDDDDDNPPTSIPADDVTVNGRFPSVTSQTQQTSGRRSTRGPYKKAASSTNVSESIDGDGRLPGSKDGLGAFPPCSDWAKTMVALKLKGKRYKTKKERLRFEKEGPPYLPDGSLDYSEMEDPFSILSSLVPDPLSRPRLTPIYPPISIPHAPSMQPTLSQMQSTSERSTPQPESLMRNPRSTFFPSTVNLPLNYDPSLSINHEVPSITTYPKRRHWQIIRNATGRKVKDNPDELETDELPWQTGREAHPADFGSFAVLAGALSEEMKRRGVDTKNGEEEKAVFDLIKESLEPVGVQDDEEGSEDVAMTAYTEASTVTANEYFTPQRAAEAEEYIRDVVYGGVDGFAYARSLAEFVSADPVEPQRHPSPSAPSELELGMSLVNYVQNIVDELTEGRHSLLRETAEHLQLLSLNPLTKVETNSVVADQTAASLHLVPQASIALQALLQIKLQKIDMSALINKPEELFLSEEEWAGKSLRVKRKEMEEKANVSVRKRAKASVDGDAMTLEENDEKQADRETCSNNGAFELEGPEELAGVLEYVANLIVVLNQRVSGITVGPHVVQASSEGHSDAITKLATPEDPTLRNLRLNLLALAKRAPLDMIARLPLELVPEHIRHYIPMLDSSSAPASTSSTGVSSPATSSPAISTIPTTTASPTSSNS</sequence>
<gene>
    <name evidence="5" type="ORF">AGABI1DRAFT_132819</name>
</gene>
<reference evidence="6" key="1">
    <citation type="journal article" date="2012" name="Proc. Natl. Acad. Sci. U.S.A.">
        <title>Genome sequence of the button mushroom Agaricus bisporus reveals mechanisms governing adaptation to a humic-rich ecological niche.</title>
        <authorList>
            <person name="Morin E."/>
            <person name="Kohler A."/>
            <person name="Baker A.R."/>
            <person name="Foulongne-Oriol M."/>
            <person name="Lombard V."/>
            <person name="Nagy L.G."/>
            <person name="Ohm R.A."/>
            <person name="Patyshakuliyeva A."/>
            <person name="Brun A."/>
            <person name="Aerts A.L."/>
            <person name="Bailey A.M."/>
            <person name="Billette C."/>
            <person name="Coutinho P.M."/>
            <person name="Deakin G."/>
            <person name="Doddapaneni H."/>
            <person name="Floudas D."/>
            <person name="Grimwood J."/>
            <person name="Hilden K."/>
            <person name="Kuees U."/>
            <person name="LaButti K.M."/>
            <person name="Lapidus A."/>
            <person name="Lindquist E.A."/>
            <person name="Lucas S.M."/>
            <person name="Murat C."/>
            <person name="Riley R.W."/>
            <person name="Salamov A.A."/>
            <person name="Schmutz J."/>
            <person name="Subramanian V."/>
            <person name="Woesten H.A.B."/>
            <person name="Xu J."/>
            <person name="Eastwood D.C."/>
            <person name="Foster G.D."/>
            <person name="Sonnenberg A.S."/>
            <person name="Cullen D."/>
            <person name="de Vries R.P."/>
            <person name="Lundell T."/>
            <person name="Hibbett D.S."/>
            <person name="Henrissat B."/>
            <person name="Burton K.S."/>
            <person name="Kerrigan R.W."/>
            <person name="Challen M.P."/>
            <person name="Grigoriev I.V."/>
            <person name="Martin F."/>
        </authorList>
    </citation>
    <scope>NUCLEOTIDE SEQUENCE [LARGE SCALE GENOMIC DNA]</scope>
    <source>
        <strain evidence="6">JB137-S8 / ATCC MYA-4627 / FGSC 10392</strain>
    </source>
</reference>
<feature type="compositionally biased region" description="Acidic residues" evidence="3">
    <location>
        <begin position="222"/>
        <end position="233"/>
    </location>
</feature>
<feature type="region of interest" description="Disordered" evidence="3">
    <location>
        <begin position="68"/>
        <end position="92"/>
    </location>
</feature>
<name>K5WW99_AGABU</name>
<dbReference type="OMA" id="IEYETDW"/>
<keyword evidence="6" id="KW-1185">Reference proteome</keyword>
<dbReference type="eggNOG" id="KOG1828">
    <property type="taxonomic scope" value="Eukaryota"/>
</dbReference>
<dbReference type="PRINTS" id="PR00503">
    <property type="entry name" value="BROMODOMAIN"/>
</dbReference>
<dbReference type="SMART" id="SM00297">
    <property type="entry name" value="BROMO"/>
    <property type="match status" value="1"/>
</dbReference>
<dbReference type="OrthoDB" id="21449at2759"/>
<dbReference type="Proteomes" id="UP000008493">
    <property type="component" value="Unassembled WGS sequence"/>
</dbReference>
<dbReference type="GO" id="GO:0005634">
    <property type="term" value="C:nucleus"/>
    <property type="evidence" value="ECO:0007669"/>
    <property type="project" value="TreeGrafter"/>
</dbReference>
<feature type="region of interest" description="Disordered" evidence="3">
    <location>
        <begin position="373"/>
        <end position="404"/>
    </location>
</feature>
<dbReference type="AlphaFoldDB" id="K5WW99"/>
<feature type="region of interest" description="Disordered" evidence="3">
    <location>
        <begin position="222"/>
        <end position="296"/>
    </location>
</feature>
<dbReference type="PANTHER" id="PTHR22881:SF27">
    <property type="entry name" value="BROMODOMAIN CONTAINING 7_9"/>
    <property type="match status" value="1"/>
</dbReference>
<dbReference type="SUPFAM" id="SSF47370">
    <property type="entry name" value="Bromodomain"/>
    <property type="match status" value="1"/>
</dbReference>
<keyword evidence="1 2" id="KW-0103">Bromodomain</keyword>
<dbReference type="PROSITE" id="PS50014">
    <property type="entry name" value="BROMODOMAIN_2"/>
    <property type="match status" value="1"/>
</dbReference>
<evidence type="ECO:0000313" key="6">
    <source>
        <dbReference type="Proteomes" id="UP000008493"/>
    </source>
</evidence>
<feature type="compositionally biased region" description="Low complexity" evidence="3">
    <location>
        <begin position="31"/>
        <end position="50"/>
    </location>
</feature>
<protein>
    <recommendedName>
        <fullName evidence="4">Bromo domain-containing protein</fullName>
    </recommendedName>
</protein>
<dbReference type="PANTHER" id="PTHR22881">
    <property type="entry name" value="BROMODOMAIN CONTAINING PROTEIN"/>
    <property type="match status" value="1"/>
</dbReference>
<dbReference type="Pfam" id="PF00439">
    <property type="entry name" value="Bromodomain"/>
    <property type="match status" value="1"/>
</dbReference>
<dbReference type="Gene3D" id="1.20.920.10">
    <property type="entry name" value="Bromodomain-like"/>
    <property type="match status" value="1"/>
</dbReference>
<dbReference type="RefSeq" id="XP_007334519.1">
    <property type="nucleotide sequence ID" value="XM_007334457.1"/>
</dbReference>
<dbReference type="InterPro" id="IPR001487">
    <property type="entry name" value="Bromodomain"/>
</dbReference>
<evidence type="ECO:0000259" key="4">
    <source>
        <dbReference type="PROSITE" id="PS50014"/>
    </source>
</evidence>
<dbReference type="InterPro" id="IPR051831">
    <property type="entry name" value="Bromodomain_contain_prot"/>
</dbReference>
<feature type="compositionally biased region" description="Polar residues" evidence="3">
    <location>
        <begin position="251"/>
        <end position="262"/>
    </location>
</feature>